<organism evidence="1 2">
    <name type="scientific">Mucilaginibacter lappiensis</name>
    <dbReference type="NCBI Taxonomy" id="354630"/>
    <lineage>
        <taxon>Bacteria</taxon>
        <taxon>Pseudomonadati</taxon>
        <taxon>Bacteroidota</taxon>
        <taxon>Sphingobacteriia</taxon>
        <taxon>Sphingobacteriales</taxon>
        <taxon>Sphingobacteriaceae</taxon>
        <taxon>Mucilaginibacter</taxon>
    </lineage>
</organism>
<dbReference type="EMBL" id="JACHCA010000009">
    <property type="protein sequence ID" value="MBB6129401.1"/>
    <property type="molecule type" value="Genomic_DNA"/>
</dbReference>
<sequence length="51" mass="6052">MGNYPRIIALQFERTTEQLVRGGLRGLNIKGLFNYYSLYLHNKFIDYHLFG</sequence>
<reference evidence="1 2" key="1">
    <citation type="submission" date="2020-08" db="EMBL/GenBank/DDBJ databases">
        <title>Genomic Encyclopedia of Type Strains, Phase IV (KMG-V): Genome sequencing to study the core and pangenomes of soil and plant-associated prokaryotes.</title>
        <authorList>
            <person name="Whitman W."/>
        </authorList>
    </citation>
    <scope>NUCLEOTIDE SEQUENCE [LARGE SCALE GENOMIC DNA]</scope>
    <source>
        <strain evidence="1 2">MP601</strain>
    </source>
</reference>
<dbReference type="Proteomes" id="UP000548326">
    <property type="component" value="Unassembled WGS sequence"/>
</dbReference>
<protein>
    <submittedName>
        <fullName evidence="1">Uncharacterized protein</fullName>
    </submittedName>
</protein>
<dbReference type="AlphaFoldDB" id="A0A841JNB1"/>
<name>A0A841JNB1_9SPHI</name>
<proteinExistence type="predicted"/>
<gene>
    <name evidence="1" type="ORF">HDF22_003527</name>
</gene>
<comment type="caution">
    <text evidence="1">The sequence shown here is derived from an EMBL/GenBank/DDBJ whole genome shotgun (WGS) entry which is preliminary data.</text>
</comment>
<evidence type="ECO:0000313" key="2">
    <source>
        <dbReference type="Proteomes" id="UP000548326"/>
    </source>
</evidence>
<accession>A0A841JNB1</accession>
<evidence type="ECO:0000313" key="1">
    <source>
        <dbReference type="EMBL" id="MBB6129401.1"/>
    </source>
</evidence>